<dbReference type="SMART" id="SM00460">
    <property type="entry name" value="TGc"/>
    <property type="match status" value="1"/>
</dbReference>
<feature type="active site" evidence="2">
    <location>
        <position position="336"/>
    </location>
</feature>
<evidence type="ECO:0000256" key="2">
    <source>
        <dbReference type="PIRSR" id="PIRSR000459-1"/>
    </source>
</evidence>
<dbReference type="Pfam" id="PF00868">
    <property type="entry name" value="Transglut_N"/>
    <property type="match status" value="1"/>
</dbReference>
<accession>A0AAW1K3W3</accession>
<dbReference type="InterPro" id="IPR014756">
    <property type="entry name" value="Ig_E-set"/>
</dbReference>
<keyword evidence="3" id="KW-0479">Metal-binding</keyword>
<dbReference type="InterPro" id="IPR008958">
    <property type="entry name" value="Transglutaminase_C"/>
</dbReference>
<proteinExistence type="inferred from homology"/>
<evidence type="ECO:0000256" key="1">
    <source>
        <dbReference type="ARBA" id="ARBA00005968"/>
    </source>
</evidence>
<dbReference type="PANTHER" id="PTHR11590:SF52">
    <property type="entry name" value="HEMOCYTE PROTEIN-GLUTAMINE GAMMA-GLUTAMYLTRANSFERASE-LIKE PROTEIN"/>
    <property type="match status" value="1"/>
</dbReference>
<dbReference type="InterPro" id="IPR013783">
    <property type="entry name" value="Ig-like_fold"/>
</dbReference>
<protein>
    <submittedName>
        <fullName evidence="5">Transglutaminase family, C-terminal ig like domain</fullName>
    </submittedName>
</protein>
<feature type="active site" evidence="2">
    <location>
        <position position="270"/>
    </location>
</feature>
<dbReference type="InterPro" id="IPR036985">
    <property type="entry name" value="Transglutaminase-like_sf"/>
</dbReference>
<dbReference type="InterPro" id="IPR050779">
    <property type="entry name" value="Transglutaminase"/>
</dbReference>
<feature type="active site" evidence="2">
    <location>
        <position position="359"/>
    </location>
</feature>
<dbReference type="GO" id="GO:0046872">
    <property type="term" value="F:metal ion binding"/>
    <property type="evidence" value="ECO:0007669"/>
    <property type="project" value="UniProtKB-KW"/>
</dbReference>
<feature type="binding site" evidence="3">
    <location>
        <position position="401"/>
    </location>
    <ligand>
        <name>Ca(2+)</name>
        <dbReference type="ChEBI" id="CHEBI:29108"/>
    </ligand>
</feature>
<feature type="binding site" evidence="3">
    <location>
        <position position="456"/>
    </location>
    <ligand>
        <name>Ca(2+)</name>
        <dbReference type="ChEBI" id="CHEBI:29108"/>
    </ligand>
</feature>
<dbReference type="FunFam" id="3.90.260.10:FF:000002">
    <property type="entry name" value="Erythrocyte membrane protein band 4.2"/>
    <property type="match status" value="1"/>
</dbReference>
<dbReference type="FunFam" id="2.60.40.10:FF:000171">
    <property type="entry name" value="protein-glutamine gamma-glutamyltransferase 6"/>
    <property type="match status" value="1"/>
</dbReference>
<sequence length="706" mass="81826">MMEPLEVDAVEFYAKDNSRDHHTDCYDLISLREDPSPIFRRGFNFFFAVQFNRYYDEARDVVWVSFGFGPKPHTTKGTKVVLPLVVRERQTPRDIYRWFMTLHRHDVGVWHCTIQTCIAGRFDRREEFKYEDDIYILFNPWCRDDGVYMDRDDERDEYVMNESGKIWCGTYKHPKGKHWMYGQFHEVILPACVFLLEKSELPYPDWNSPVLMTRAISQVINADADNDGLLEGRWDGDYSDGTCPHSWTGSAAIFDQYVRSGGRAVKYGQCWVFSAVAVTICRTLGIPCRSTTNYISAHDVTCSLSIDKYFDVFGNKIENGKEEDEHDFPEMCWSFHSWNDVWMARPDLPPGYGGWQVIDATPQDDSNIAYRCGPASIEAIRRGEVGYLYDTPYMFASINADICHFQEDEESEWGFNRLTINDYKVGKKIITKKIDAEDDKGDSDMWDITREFKNPESTDAERLAVYNAIRGVPRVAHQTNEITEEEEEDVEFDLIDTDAVPFGQNFDVIVNIYNNSNQRTTNSNQVRNIDAAISASTAYYTGITANYLKRTTGKFSIRPREKEVLKIHISYVDYLNKLVDHNMIKIYAMASVRETNQTWSEEDDIMFKKPNLNIETEQRFMIGQENQAEFSFRNPLNHCLTECVYSVEGPGLQKPKVSYYRDVQPNEVVEFSETFYPYRSGEKKIVANFNCNEMEGVHGCTTVLVQ</sequence>
<dbReference type="InterPro" id="IPR036238">
    <property type="entry name" value="Transglutaminase_C_sf"/>
</dbReference>
<keyword evidence="3" id="KW-0106">Calcium</keyword>
<dbReference type="EMBL" id="JASPKY010000258">
    <property type="protein sequence ID" value="KAK9712735.1"/>
    <property type="molecule type" value="Genomic_DNA"/>
</dbReference>
<comment type="similarity">
    <text evidence="1">Belongs to the transglutaminase superfamily. Transglutaminase family.</text>
</comment>
<dbReference type="Gene3D" id="2.60.40.10">
    <property type="entry name" value="Immunoglobulins"/>
    <property type="match status" value="3"/>
</dbReference>
<evidence type="ECO:0000256" key="3">
    <source>
        <dbReference type="PIRSR" id="PIRSR000459-2"/>
    </source>
</evidence>
<dbReference type="InterPro" id="IPR023608">
    <property type="entry name" value="Transglutaminase_animal"/>
</dbReference>
<dbReference type="Pfam" id="PF00927">
    <property type="entry name" value="Transglut_C"/>
    <property type="match status" value="2"/>
</dbReference>
<name>A0AAW1K3W3_POPJA</name>
<dbReference type="Pfam" id="PF01841">
    <property type="entry name" value="Transglut_core"/>
    <property type="match status" value="1"/>
</dbReference>
<dbReference type="AlphaFoldDB" id="A0AAW1K3W3"/>
<dbReference type="InterPro" id="IPR001102">
    <property type="entry name" value="Transglutaminase_N"/>
</dbReference>
<evidence type="ECO:0000313" key="6">
    <source>
        <dbReference type="Proteomes" id="UP001458880"/>
    </source>
</evidence>
<comment type="cofactor">
    <cofactor evidence="3">
        <name>Ca(2+)</name>
        <dbReference type="ChEBI" id="CHEBI:29108"/>
    </cofactor>
    <text evidence="3">Binds 1 Ca(2+) ion per subunit.</text>
</comment>
<dbReference type="PANTHER" id="PTHR11590">
    <property type="entry name" value="PROTEIN-GLUTAMINE GAMMA-GLUTAMYLTRANSFERASE"/>
    <property type="match status" value="1"/>
</dbReference>
<dbReference type="InterPro" id="IPR038765">
    <property type="entry name" value="Papain-like_cys_pep_sf"/>
</dbReference>
<feature type="binding site" evidence="3">
    <location>
        <position position="399"/>
    </location>
    <ligand>
        <name>Ca(2+)</name>
        <dbReference type="ChEBI" id="CHEBI:29108"/>
    </ligand>
</feature>
<evidence type="ECO:0000313" key="5">
    <source>
        <dbReference type="EMBL" id="KAK9712735.1"/>
    </source>
</evidence>
<reference evidence="5 6" key="1">
    <citation type="journal article" date="2024" name="BMC Genomics">
        <title>De novo assembly and annotation of Popillia japonica's genome with initial clues to its potential as an invasive pest.</title>
        <authorList>
            <person name="Cucini C."/>
            <person name="Boschi S."/>
            <person name="Funari R."/>
            <person name="Cardaioli E."/>
            <person name="Iannotti N."/>
            <person name="Marturano G."/>
            <person name="Paoli F."/>
            <person name="Bruttini M."/>
            <person name="Carapelli A."/>
            <person name="Frati F."/>
            <person name="Nardi F."/>
        </authorList>
    </citation>
    <scope>NUCLEOTIDE SEQUENCE [LARGE SCALE GENOMIC DNA]</scope>
    <source>
        <strain evidence="5">DMR45628</strain>
    </source>
</reference>
<keyword evidence="6" id="KW-1185">Reference proteome</keyword>
<organism evidence="5 6">
    <name type="scientific">Popillia japonica</name>
    <name type="common">Japanese beetle</name>
    <dbReference type="NCBI Taxonomy" id="7064"/>
    <lineage>
        <taxon>Eukaryota</taxon>
        <taxon>Metazoa</taxon>
        <taxon>Ecdysozoa</taxon>
        <taxon>Arthropoda</taxon>
        <taxon>Hexapoda</taxon>
        <taxon>Insecta</taxon>
        <taxon>Pterygota</taxon>
        <taxon>Neoptera</taxon>
        <taxon>Endopterygota</taxon>
        <taxon>Coleoptera</taxon>
        <taxon>Polyphaga</taxon>
        <taxon>Scarabaeiformia</taxon>
        <taxon>Scarabaeidae</taxon>
        <taxon>Rutelinae</taxon>
        <taxon>Popillia</taxon>
    </lineage>
</organism>
<evidence type="ECO:0000259" key="4">
    <source>
        <dbReference type="SMART" id="SM00460"/>
    </source>
</evidence>
<feature type="binding site" evidence="3">
    <location>
        <position position="461"/>
    </location>
    <ligand>
        <name>Ca(2+)</name>
        <dbReference type="ChEBI" id="CHEBI:29108"/>
    </ligand>
</feature>
<dbReference type="SUPFAM" id="SSF49309">
    <property type="entry name" value="Transglutaminase, two C-terminal domains"/>
    <property type="match status" value="2"/>
</dbReference>
<dbReference type="Gene3D" id="3.90.260.10">
    <property type="entry name" value="Transglutaminase-like"/>
    <property type="match status" value="1"/>
</dbReference>
<dbReference type="SUPFAM" id="SSF81296">
    <property type="entry name" value="E set domains"/>
    <property type="match status" value="1"/>
</dbReference>
<dbReference type="GO" id="GO:0003810">
    <property type="term" value="F:protein-glutamine gamma-glutamyltransferase activity"/>
    <property type="evidence" value="ECO:0007669"/>
    <property type="project" value="InterPro"/>
</dbReference>
<gene>
    <name evidence="5" type="ORF">QE152_g24719</name>
</gene>
<dbReference type="InterPro" id="IPR002931">
    <property type="entry name" value="Transglutaminase-like"/>
</dbReference>
<feature type="domain" description="Transglutaminase-like" evidence="4">
    <location>
        <begin position="262"/>
        <end position="362"/>
    </location>
</feature>
<dbReference type="SUPFAM" id="SSF54001">
    <property type="entry name" value="Cysteine proteinases"/>
    <property type="match status" value="1"/>
</dbReference>
<dbReference type="FunFam" id="2.60.40.10:FF:000090">
    <property type="entry name" value="Protein-glutamine gamma-glutamyltransferase 2"/>
    <property type="match status" value="1"/>
</dbReference>
<dbReference type="Proteomes" id="UP001458880">
    <property type="component" value="Unassembled WGS sequence"/>
</dbReference>
<dbReference type="PIRSF" id="PIRSF000459">
    <property type="entry name" value="TGM_EBP42"/>
    <property type="match status" value="1"/>
</dbReference>
<comment type="caution">
    <text evidence="5">The sequence shown here is derived from an EMBL/GenBank/DDBJ whole genome shotgun (WGS) entry which is preliminary data.</text>
</comment>